<dbReference type="OrthoDB" id="4527058at2"/>
<dbReference type="PANTHER" id="PTHR30024">
    <property type="entry name" value="ALIPHATIC SULFONATES-BINDING PROTEIN-RELATED"/>
    <property type="match status" value="1"/>
</dbReference>
<evidence type="ECO:0000259" key="1">
    <source>
        <dbReference type="Pfam" id="PF09084"/>
    </source>
</evidence>
<dbReference type="Gene3D" id="3.40.190.10">
    <property type="entry name" value="Periplasmic binding protein-like II"/>
    <property type="match status" value="2"/>
</dbReference>
<name>A0A1M6ZN80_PSETH</name>
<keyword evidence="3" id="KW-1185">Reference proteome</keyword>
<gene>
    <name evidence="2" type="ORF">SAMN05443637_12467</name>
</gene>
<dbReference type="Pfam" id="PF09084">
    <property type="entry name" value="NMT1"/>
    <property type="match status" value="1"/>
</dbReference>
<protein>
    <submittedName>
        <fullName evidence="2">NMT1/THI5 like</fullName>
    </submittedName>
</protein>
<dbReference type="PROSITE" id="PS51257">
    <property type="entry name" value="PROKAR_LIPOPROTEIN"/>
    <property type="match status" value="1"/>
</dbReference>
<dbReference type="EMBL" id="FRAP01000024">
    <property type="protein sequence ID" value="SHL31795.1"/>
    <property type="molecule type" value="Genomic_DNA"/>
</dbReference>
<dbReference type="InterPro" id="IPR015168">
    <property type="entry name" value="SsuA/THI5"/>
</dbReference>
<dbReference type="SUPFAM" id="SSF53850">
    <property type="entry name" value="Periplasmic binding protein-like II"/>
    <property type="match status" value="1"/>
</dbReference>
<dbReference type="RefSeq" id="WP_073459915.1">
    <property type="nucleotide sequence ID" value="NZ_FRAP01000024.1"/>
</dbReference>
<dbReference type="STRING" id="1848.SAMN05443637_12467"/>
<accession>A0A1M6ZN80</accession>
<sequence>MRKAFLLGPVVALTLAACGSSPRPERSADPAPPPEPLSVVGHASVLEFGPVLLAAKKVPPGTVVTASGGVPNLWNAQDNQLSSGVSGRAASGSAPVTSATADLAGNAGTQTLRMSLEHDDARIVMTVTEGLYRIVARKSAGITGPTDLKGKRIATFANTSAAVFLSDVLRTADLTEDDVTITSLTAPATADALINGEVDAISIWEPESERAVKALGDDVVTFRPQGSYREVYSLNAKAGDLVDPQKRARIVEFLRAVVDGCRAAEEDPAEMQALLAERTGQPLELIAESWHHHHFPCDLPDDLLDVLVAEEQWLAEKDGRAPRTREQLEVLIDGSVLEEVRAKK</sequence>
<evidence type="ECO:0000313" key="2">
    <source>
        <dbReference type="EMBL" id="SHL31795.1"/>
    </source>
</evidence>
<dbReference type="PANTHER" id="PTHR30024:SF42">
    <property type="entry name" value="ALIPHATIC SULFONATES-BINDING PROTEIN-RELATED"/>
    <property type="match status" value="1"/>
</dbReference>
<reference evidence="2 3" key="1">
    <citation type="submission" date="2016-11" db="EMBL/GenBank/DDBJ databases">
        <authorList>
            <person name="Jaros S."/>
            <person name="Januszkiewicz K."/>
            <person name="Wedrychowicz H."/>
        </authorList>
    </citation>
    <scope>NUCLEOTIDE SEQUENCE [LARGE SCALE GENOMIC DNA]</scope>
    <source>
        <strain evidence="2 3">DSM 43832</strain>
    </source>
</reference>
<dbReference type="Proteomes" id="UP000184363">
    <property type="component" value="Unassembled WGS sequence"/>
</dbReference>
<evidence type="ECO:0000313" key="3">
    <source>
        <dbReference type="Proteomes" id="UP000184363"/>
    </source>
</evidence>
<dbReference type="AlphaFoldDB" id="A0A1M6ZN80"/>
<proteinExistence type="predicted"/>
<feature type="domain" description="SsuA/THI5-like" evidence="1">
    <location>
        <begin position="96"/>
        <end position="270"/>
    </location>
</feature>
<organism evidence="2 3">
    <name type="scientific">Pseudonocardia thermophila</name>
    <dbReference type="NCBI Taxonomy" id="1848"/>
    <lineage>
        <taxon>Bacteria</taxon>
        <taxon>Bacillati</taxon>
        <taxon>Actinomycetota</taxon>
        <taxon>Actinomycetes</taxon>
        <taxon>Pseudonocardiales</taxon>
        <taxon>Pseudonocardiaceae</taxon>
        <taxon>Pseudonocardia</taxon>
    </lineage>
</organism>